<evidence type="ECO:0000256" key="3">
    <source>
        <dbReference type="ARBA" id="ARBA00023224"/>
    </source>
</evidence>
<feature type="domain" description="Methyl-accepting transducer" evidence="7">
    <location>
        <begin position="268"/>
        <end position="504"/>
    </location>
</feature>
<dbReference type="InterPro" id="IPR004090">
    <property type="entry name" value="Chemotax_Me-accpt_rcpt"/>
</dbReference>
<dbReference type="InterPro" id="IPR004089">
    <property type="entry name" value="MCPsignal_dom"/>
</dbReference>
<evidence type="ECO:0000256" key="4">
    <source>
        <dbReference type="ARBA" id="ARBA00029447"/>
    </source>
</evidence>
<gene>
    <name evidence="10" type="ORF">EDC61_11822</name>
</gene>
<keyword evidence="11" id="KW-1185">Reference proteome</keyword>
<dbReference type="PRINTS" id="PR00260">
    <property type="entry name" value="CHEMTRNSDUCR"/>
</dbReference>
<dbReference type="OrthoDB" id="2489132at2"/>
<name>A0A4R3JS70_9PROT</name>
<feature type="domain" description="T-SNARE coiled-coil homology" evidence="8">
    <location>
        <begin position="455"/>
        <end position="517"/>
    </location>
</feature>
<dbReference type="SMART" id="SM00283">
    <property type="entry name" value="MA"/>
    <property type="match status" value="1"/>
</dbReference>
<evidence type="ECO:0000256" key="5">
    <source>
        <dbReference type="PROSITE-ProRule" id="PRU00284"/>
    </source>
</evidence>
<evidence type="ECO:0000259" key="9">
    <source>
        <dbReference type="PROSITE" id="PS50885"/>
    </source>
</evidence>
<dbReference type="EMBL" id="SLZY01000018">
    <property type="protein sequence ID" value="TCS70008.1"/>
    <property type="molecule type" value="Genomic_DNA"/>
</dbReference>
<dbReference type="RefSeq" id="WP_126462978.1">
    <property type="nucleotide sequence ID" value="NZ_AP018721.1"/>
</dbReference>
<dbReference type="SMART" id="SM00304">
    <property type="entry name" value="HAMP"/>
    <property type="match status" value="1"/>
</dbReference>
<sequence length="540" mass="57443">MNKLMHLFSRSVAAKVLGVVAAGFILQLAASLIYSHYSTRHLAEEFTADQTRIIADGYFDGLNKLMLTGGMAQRGELQKAMLEQKNIRAARVIRGDKVKEMYGPGLPEEAPVDQLDQRALKGEEVVVIEDTAGGRQLTMVRPVVASANTRGINCLQCHPNSDGQVMGAIRISYDLGPADATIGKMDLINSAINLIMFAGGFAIVIWLMRRFVNQPINRLADTMDRVQQTSDLRLRVAVTSQDEIGHAGRAFNAMLERFSGIIHQVGGATHNLGEVTHTLLDTSTRSQQGADQQLTNTEHLASVLQELAASVQDVAQSIQEAAGAAQAANSQAHDGALVATEAMGAIEAMAGTLEGAVGVIQRLDADSRNINQVLGLIREIAEQTNLLALNAAIEAARAGEQGRGFAVVADEVRTLAQRTQLATGEIEAIIVKLQGAADEAVEVIHQAESQSREGVEYVENTAEALGGIAGAVGQITQMTAQVAASAQAQSQAADDISTRIGDISEVARKASACARDVHGASEQLAQLAKQFRATVDQFKV</sequence>
<feature type="domain" description="HAMP" evidence="9">
    <location>
        <begin position="210"/>
        <end position="263"/>
    </location>
</feature>
<evidence type="ECO:0000313" key="11">
    <source>
        <dbReference type="Proteomes" id="UP000295135"/>
    </source>
</evidence>
<dbReference type="GO" id="GO:0004888">
    <property type="term" value="F:transmembrane signaling receptor activity"/>
    <property type="evidence" value="ECO:0007669"/>
    <property type="project" value="InterPro"/>
</dbReference>
<dbReference type="Pfam" id="PF00015">
    <property type="entry name" value="MCPsignal"/>
    <property type="match status" value="1"/>
</dbReference>
<dbReference type="PROSITE" id="PS50111">
    <property type="entry name" value="CHEMOTAXIS_TRANSDUC_2"/>
    <property type="match status" value="1"/>
</dbReference>
<dbReference type="CDD" id="cd11386">
    <property type="entry name" value="MCP_signal"/>
    <property type="match status" value="1"/>
</dbReference>
<keyword evidence="3 5" id="KW-0807">Transducer</keyword>
<comment type="subcellular location">
    <subcellularLocation>
        <location evidence="1">Cell inner membrane</location>
        <topology evidence="1">Multi-pass membrane protein</topology>
    </subcellularLocation>
</comment>
<organism evidence="10 11">
    <name type="scientific">Sulfuritortus calidifontis</name>
    <dbReference type="NCBI Taxonomy" id="1914471"/>
    <lineage>
        <taxon>Bacteria</taxon>
        <taxon>Pseudomonadati</taxon>
        <taxon>Pseudomonadota</taxon>
        <taxon>Betaproteobacteria</taxon>
        <taxon>Nitrosomonadales</taxon>
        <taxon>Thiobacillaceae</taxon>
        <taxon>Sulfuritortus</taxon>
    </lineage>
</organism>
<dbReference type="AlphaFoldDB" id="A0A4R3JS70"/>
<evidence type="ECO:0000256" key="6">
    <source>
        <dbReference type="SAM" id="Phobius"/>
    </source>
</evidence>
<reference evidence="10 11" key="1">
    <citation type="submission" date="2019-03" db="EMBL/GenBank/DDBJ databases">
        <title>Genomic Encyclopedia of Type Strains, Phase IV (KMG-IV): sequencing the most valuable type-strain genomes for metagenomic binning, comparative biology and taxonomic classification.</title>
        <authorList>
            <person name="Goeker M."/>
        </authorList>
    </citation>
    <scope>NUCLEOTIDE SEQUENCE [LARGE SCALE GENOMIC DNA]</scope>
    <source>
        <strain evidence="10 11">DSM 103923</strain>
    </source>
</reference>
<dbReference type="InterPro" id="IPR003660">
    <property type="entry name" value="HAMP_dom"/>
</dbReference>
<evidence type="ECO:0000256" key="1">
    <source>
        <dbReference type="ARBA" id="ARBA00004429"/>
    </source>
</evidence>
<dbReference type="Gene3D" id="3.30.450.290">
    <property type="match status" value="1"/>
</dbReference>
<dbReference type="InterPro" id="IPR000727">
    <property type="entry name" value="T_SNARE_dom"/>
</dbReference>
<dbReference type="SUPFAM" id="SSF58104">
    <property type="entry name" value="Methyl-accepting chemotaxis protein (MCP) signaling domain"/>
    <property type="match status" value="1"/>
</dbReference>
<comment type="caution">
    <text evidence="10">The sequence shown here is derived from an EMBL/GenBank/DDBJ whole genome shotgun (WGS) entry which is preliminary data.</text>
</comment>
<dbReference type="Pfam" id="PF00672">
    <property type="entry name" value="HAMP"/>
    <property type="match status" value="1"/>
</dbReference>
<proteinExistence type="inferred from homology"/>
<dbReference type="PANTHER" id="PTHR32089:SF112">
    <property type="entry name" value="LYSOZYME-LIKE PROTEIN-RELATED"/>
    <property type="match status" value="1"/>
</dbReference>
<evidence type="ECO:0000259" key="8">
    <source>
        <dbReference type="PROSITE" id="PS50192"/>
    </source>
</evidence>
<dbReference type="PROSITE" id="PS50885">
    <property type="entry name" value="HAMP"/>
    <property type="match status" value="1"/>
</dbReference>
<dbReference type="PROSITE" id="PS50192">
    <property type="entry name" value="T_SNARE"/>
    <property type="match status" value="1"/>
</dbReference>
<keyword evidence="6" id="KW-0812">Transmembrane</keyword>
<evidence type="ECO:0000256" key="2">
    <source>
        <dbReference type="ARBA" id="ARBA00022519"/>
    </source>
</evidence>
<dbReference type="Gene3D" id="1.10.287.950">
    <property type="entry name" value="Methyl-accepting chemotaxis protein"/>
    <property type="match status" value="1"/>
</dbReference>
<dbReference type="GO" id="GO:0007165">
    <property type="term" value="P:signal transduction"/>
    <property type="evidence" value="ECO:0007669"/>
    <property type="project" value="UniProtKB-KW"/>
</dbReference>
<dbReference type="PANTHER" id="PTHR32089">
    <property type="entry name" value="METHYL-ACCEPTING CHEMOTAXIS PROTEIN MCPB"/>
    <property type="match status" value="1"/>
</dbReference>
<evidence type="ECO:0000313" key="10">
    <source>
        <dbReference type="EMBL" id="TCS70008.1"/>
    </source>
</evidence>
<protein>
    <submittedName>
        <fullName evidence="10">Methyl-accepting chemotaxis protein</fullName>
    </submittedName>
</protein>
<keyword evidence="2" id="KW-0997">Cell inner membrane</keyword>
<dbReference type="GO" id="GO:0005886">
    <property type="term" value="C:plasma membrane"/>
    <property type="evidence" value="ECO:0007669"/>
    <property type="project" value="UniProtKB-SubCell"/>
</dbReference>
<dbReference type="FunFam" id="1.10.287.950:FF:000001">
    <property type="entry name" value="Methyl-accepting chemotaxis sensory transducer"/>
    <property type="match status" value="1"/>
</dbReference>
<evidence type="ECO:0000259" key="7">
    <source>
        <dbReference type="PROSITE" id="PS50111"/>
    </source>
</evidence>
<keyword evidence="2" id="KW-1003">Cell membrane</keyword>
<keyword evidence="6" id="KW-1133">Transmembrane helix</keyword>
<feature type="transmembrane region" description="Helical" evidence="6">
    <location>
        <begin position="187"/>
        <end position="208"/>
    </location>
</feature>
<dbReference type="CDD" id="cd06225">
    <property type="entry name" value="HAMP"/>
    <property type="match status" value="1"/>
</dbReference>
<dbReference type="GO" id="GO:0006935">
    <property type="term" value="P:chemotaxis"/>
    <property type="evidence" value="ECO:0007669"/>
    <property type="project" value="InterPro"/>
</dbReference>
<accession>A0A4R3JS70</accession>
<comment type="similarity">
    <text evidence="4">Belongs to the methyl-accepting chemotaxis (MCP) protein family.</text>
</comment>
<dbReference type="Proteomes" id="UP000295135">
    <property type="component" value="Unassembled WGS sequence"/>
</dbReference>
<keyword evidence="6" id="KW-0472">Membrane</keyword>